<evidence type="ECO:0000256" key="6">
    <source>
        <dbReference type="ARBA" id="ARBA00022827"/>
    </source>
</evidence>
<dbReference type="Pfam" id="PF01756">
    <property type="entry name" value="ACOX"/>
    <property type="match status" value="1"/>
</dbReference>
<dbReference type="InterPro" id="IPR055060">
    <property type="entry name" value="ACOX_C_alpha1"/>
</dbReference>
<keyword evidence="9" id="KW-0443">Lipid metabolism</keyword>
<dbReference type="SUPFAM" id="SSF47203">
    <property type="entry name" value="Acyl-CoA dehydrogenase C-terminal domain-like"/>
    <property type="match status" value="2"/>
</dbReference>
<evidence type="ECO:0000256" key="7">
    <source>
        <dbReference type="ARBA" id="ARBA00022832"/>
    </source>
</evidence>
<proteinExistence type="inferred from homology"/>
<feature type="domain" description="Acyl-CoA oxidase C-alpha1" evidence="16">
    <location>
        <begin position="291"/>
        <end position="452"/>
    </location>
</feature>
<dbReference type="GO" id="GO:0033540">
    <property type="term" value="P:fatty acid beta-oxidation using acyl-CoA oxidase"/>
    <property type="evidence" value="ECO:0007669"/>
    <property type="project" value="TreeGrafter"/>
</dbReference>
<sequence>MKQQKMVVNKDLQYERSRCTFDPVEVTHFFDGSAEKTRQRRDQEQYFLGDLVLKENVAMKYKKSHKEIYEDTLRICCKVLHKIRELQRSGKADIDLVLNIFGGLLGTALFEDGNPLLLHYAMFLPALMGQANSEQQAYWINRAWTGDVIGTYAQTELGHGTFLRGLETTATYDPETKEFVLNSPTLTSYKWWPGGLGHTANHAIVVAQLYTQGECRGIHTFVVQLRDVETHEPLKNIIIGEIGAKLGMNGVNNGFLGFHDFRIPRENMLMKNSKVLEDGTYVKSANDKLTYGTMVFVRVMLLQDVLHYLSKAVTIAVRYSVVRRQGQINADQPEVQILDYVTQQYKIFPHIATCFAIKVTAMWLLDMYKTVQSQLHQADYEKLPELHSLSCCLKAIVSADTAAGIEQLRLSCGGHGYMTASNLPGLYGLATAVCTYEGENTVLHLQTARYLIKSWKQAMDGEPLPESVEYLNEAAKGVKHCRWSNDLECLIDAYDAVAAGFIRLAAEHLDRRIHDGVPTEEAWNQTSIELTQCSEAHARGFIAKTFAKAIKQLNSKSEEFRQVMFQLCELYIVYWALRNVGNFLRFSSMQEEHVQTLHSRLEYLLMTIRRNAVGIVDGFDFNDHILCSALGAYDGNVYERLFQEAMKSPLNRETVNMSFEKYLKPFLKSNL</sequence>
<keyword evidence="7" id="KW-0276">Fatty acid metabolism</keyword>
<dbReference type="SUPFAM" id="SSF56645">
    <property type="entry name" value="Acyl-CoA dehydrogenase NM domain-like"/>
    <property type="match status" value="1"/>
</dbReference>
<dbReference type="FunFam" id="2.40.110.10:FF:000003">
    <property type="entry name" value="Acyl-coenzyme A oxidase"/>
    <property type="match status" value="1"/>
</dbReference>
<dbReference type="RefSeq" id="XP_048268855.1">
    <property type="nucleotide sequence ID" value="XM_048412898.1"/>
</dbReference>
<evidence type="ECO:0000256" key="4">
    <source>
        <dbReference type="ARBA" id="ARBA00006288"/>
    </source>
</evidence>
<dbReference type="InterPro" id="IPR029320">
    <property type="entry name" value="Acyl-CoA_ox_N"/>
</dbReference>
<keyword evidence="5 11" id="KW-0285">Flavoprotein</keyword>
<dbReference type="GO" id="GO:0005777">
    <property type="term" value="C:peroxisome"/>
    <property type="evidence" value="ECO:0007669"/>
    <property type="project" value="UniProtKB-SubCell"/>
</dbReference>
<evidence type="ECO:0000256" key="12">
    <source>
        <dbReference type="PIRSR" id="PIRSR000168-1"/>
    </source>
</evidence>
<comment type="pathway">
    <text evidence="3">Lipid metabolism; peroxisomal fatty acid beta-oxidation.</text>
</comment>
<feature type="active site" description="Proton acceptor" evidence="12">
    <location>
        <position position="437"/>
    </location>
</feature>
<reference evidence="18" key="1">
    <citation type="submission" date="2025-08" db="UniProtKB">
        <authorList>
            <consortium name="RefSeq"/>
        </authorList>
    </citation>
    <scope>IDENTIFICATION</scope>
</reference>
<dbReference type="GO" id="GO:0003997">
    <property type="term" value="F:acyl-CoA oxidase activity"/>
    <property type="evidence" value="ECO:0007669"/>
    <property type="project" value="InterPro"/>
</dbReference>
<evidence type="ECO:0000256" key="13">
    <source>
        <dbReference type="PIRSR" id="PIRSR000168-2"/>
    </source>
</evidence>
<dbReference type="AlphaFoldDB" id="A0A9C6SUG9"/>
<evidence type="ECO:0000256" key="11">
    <source>
        <dbReference type="PIRNR" id="PIRNR000168"/>
    </source>
</evidence>
<keyword evidence="8" id="KW-0560">Oxidoreductase</keyword>
<feature type="binding site" evidence="13">
    <location>
        <position position="155"/>
    </location>
    <ligand>
        <name>FAD</name>
        <dbReference type="ChEBI" id="CHEBI:57692"/>
    </ligand>
</feature>
<organism evidence="17 18">
    <name type="scientific">Bombus terrestris</name>
    <name type="common">Buff-tailed bumblebee</name>
    <name type="synonym">Apis terrestris</name>
    <dbReference type="NCBI Taxonomy" id="30195"/>
    <lineage>
        <taxon>Eukaryota</taxon>
        <taxon>Metazoa</taxon>
        <taxon>Ecdysozoa</taxon>
        <taxon>Arthropoda</taxon>
        <taxon>Hexapoda</taxon>
        <taxon>Insecta</taxon>
        <taxon>Pterygota</taxon>
        <taxon>Neoptera</taxon>
        <taxon>Endopterygota</taxon>
        <taxon>Hymenoptera</taxon>
        <taxon>Apocrita</taxon>
        <taxon>Aculeata</taxon>
        <taxon>Apoidea</taxon>
        <taxon>Anthophila</taxon>
        <taxon>Apidae</taxon>
        <taxon>Bombus</taxon>
        <taxon>Bombus</taxon>
    </lineage>
</organism>
<comment type="similarity">
    <text evidence="4 11">Belongs to the acyl-CoA oxidase family.</text>
</comment>
<dbReference type="InterPro" id="IPR009100">
    <property type="entry name" value="AcylCoA_DH/oxidase_NM_dom_sf"/>
</dbReference>
<dbReference type="InterPro" id="IPR036250">
    <property type="entry name" value="AcylCo_DH-like_C"/>
</dbReference>
<dbReference type="InterPro" id="IPR002655">
    <property type="entry name" value="Acyl-CoA_oxidase_C"/>
</dbReference>
<feature type="domain" description="Acyl-coenzyme A oxidase N-terminal" evidence="15">
    <location>
        <begin position="23"/>
        <end position="149"/>
    </location>
</feature>
<dbReference type="Proteomes" id="UP000835206">
    <property type="component" value="Chromosome 15"/>
</dbReference>
<name>A0A9C6SUG9_BOMTE</name>
<accession>A0A9C6SUG9</accession>
<evidence type="ECO:0000256" key="9">
    <source>
        <dbReference type="ARBA" id="ARBA00023098"/>
    </source>
</evidence>
<dbReference type="Gene3D" id="2.40.110.10">
    <property type="entry name" value="Butyryl-CoA Dehydrogenase, subunit A, domain 2"/>
    <property type="match status" value="1"/>
</dbReference>
<dbReference type="Gene3D" id="1.20.140.10">
    <property type="entry name" value="Butyryl-CoA Dehydrogenase, subunit A, domain 3"/>
    <property type="match status" value="2"/>
</dbReference>
<evidence type="ECO:0000256" key="1">
    <source>
        <dbReference type="ARBA" id="ARBA00001974"/>
    </source>
</evidence>
<keyword evidence="17" id="KW-1185">Reference proteome</keyword>
<keyword evidence="10" id="KW-0576">Peroxisome</keyword>
<dbReference type="InterPro" id="IPR046373">
    <property type="entry name" value="Acyl-CoA_Oxase/DH_mid-dom_sf"/>
</dbReference>
<evidence type="ECO:0000256" key="5">
    <source>
        <dbReference type="ARBA" id="ARBA00022630"/>
    </source>
</evidence>
<comment type="cofactor">
    <cofactor evidence="1">
        <name>FAD</name>
        <dbReference type="ChEBI" id="CHEBI:57692"/>
    </cofactor>
</comment>
<dbReference type="Pfam" id="PF22924">
    <property type="entry name" value="ACOX_C_alpha1"/>
    <property type="match status" value="1"/>
</dbReference>
<dbReference type="OrthoDB" id="538336at2759"/>
<dbReference type="InterPro" id="IPR012258">
    <property type="entry name" value="Acyl-CoA_oxidase"/>
</dbReference>
<evidence type="ECO:0000259" key="16">
    <source>
        <dbReference type="Pfam" id="PF22924"/>
    </source>
</evidence>
<dbReference type="FunFam" id="1.20.140.10:FF:000005">
    <property type="entry name" value="Acyl-coenzyme A oxidase"/>
    <property type="match status" value="1"/>
</dbReference>
<keyword evidence="6 11" id="KW-0274">FAD</keyword>
<dbReference type="GeneID" id="100649275"/>
<evidence type="ECO:0000256" key="2">
    <source>
        <dbReference type="ARBA" id="ARBA00004275"/>
    </source>
</evidence>
<dbReference type="KEGG" id="bter:100649275"/>
<dbReference type="GO" id="GO:0071949">
    <property type="term" value="F:FAD binding"/>
    <property type="evidence" value="ECO:0007669"/>
    <property type="project" value="InterPro"/>
</dbReference>
<dbReference type="FunFam" id="1.20.140.10:FF:000013">
    <property type="entry name" value="Acyl-coenzyme A oxidase"/>
    <property type="match status" value="1"/>
</dbReference>
<evidence type="ECO:0000256" key="10">
    <source>
        <dbReference type="ARBA" id="ARBA00023140"/>
    </source>
</evidence>
<dbReference type="GO" id="GO:0055088">
    <property type="term" value="P:lipid homeostasis"/>
    <property type="evidence" value="ECO:0007669"/>
    <property type="project" value="TreeGrafter"/>
</dbReference>
<dbReference type="PANTHER" id="PTHR10909:SF250">
    <property type="entry name" value="PEROXISOMAL ACYL-COENZYME A OXIDASE 1"/>
    <property type="match status" value="1"/>
</dbReference>
<dbReference type="Pfam" id="PF14749">
    <property type="entry name" value="Acyl-CoA_ox_N"/>
    <property type="match status" value="1"/>
</dbReference>
<gene>
    <name evidence="18" type="primary">LOC100649275</name>
</gene>
<evidence type="ECO:0000256" key="3">
    <source>
        <dbReference type="ARBA" id="ARBA00004846"/>
    </source>
</evidence>
<feature type="domain" description="Acyl-CoA oxidase C-terminal" evidence="14">
    <location>
        <begin position="486"/>
        <end position="668"/>
    </location>
</feature>
<evidence type="ECO:0000313" key="17">
    <source>
        <dbReference type="Proteomes" id="UP000835206"/>
    </source>
</evidence>
<evidence type="ECO:0000259" key="15">
    <source>
        <dbReference type="Pfam" id="PF14749"/>
    </source>
</evidence>
<dbReference type="GO" id="GO:0005504">
    <property type="term" value="F:fatty acid binding"/>
    <property type="evidence" value="ECO:0007669"/>
    <property type="project" value="TreeGrafter"/>
</dbReference>
<dbReference type="PIRSF" id="PIRSF000168">
    <property type="entry name" value="Acyl-CoA_oxidase"/>
    <property type="match status" value="1"/>
</dbReference>
<dbReference type="InterPro" id="IPR037069">
    <property type="entry name" value="AcylCoA_DH/ox_N_sf"/>
</dbReference>
<protein>
    <recommendedName>
        <fullName evidence="11">Acyl-coenzyme A oxidase</fullName>
    </recommendedName>
</protein>
<evidence type="ECO:0000259" key="14">
    <source>
        <dbReference type="Pfam" id="PF01756"/>
    </source>
</evidence>
<dbReference type="PANTHER" id="PTHR10909">
    <property type="entry name" value="ELECTRON TRANSPORT OXIDOREDUCTASE"/>
    <property type="match status" value="1"/>
</dbReference>
<dbReference type="Gene3D" id="1.10.540.10">
    <property type="entry name" value="Acyl-CoA dehydrogenase/oxidase, N-terminal domain"/>
    <property type="match status" value="1"/>
</dbReference>
<evidence type="ECO:0000256" key="8">
    <source>
        <dbReference type="ARBA" id="ARBA00023002"/>
    </source>
</evidence>
<feature type="binding site" evidence="13">
    <location>
        <position position="194"/>
    </location>
    <ligand>
        <name>FAD</name>
        <dbReference type="ChEBI" id="CHEBI:57692"/>
    </ligand>
</feature>
<comment type="subcellular location">
    <subcellularLocation>
        <location evidence="2">Peroxisome</location>
    </subcellularLocation>
</comment>
<evidence type="ECO:0000313" key="18">
    <source>
        <dbReference type="RefSeq" id="XP_048268855.1"/>
    </source>
</evidence>